<proteinExistence type="predicted"/>
<sequence>MTHGDTRDDASGSSAIFKPSVVPVVDDVLADVTAAPEVVGLAGAEMSEDPKSNKVNRRRPWYKTPSVWWLLPVTAMGAMFRASTIAPRTELYIKFVCDELRPEYRVNASVVQWSSTPKNAQVDTPIMFVQRDTGMKTTLHHPDKRCSQDPVVHRAAARLSASITSAQGILSIITLGWWAQYSDRAGRTRVLGISGFAVLIADLLLFLVAFKAEILPGGYRILILGGALDGLAGGFSAVVAAGHAYVADCSSPLARSRIFSFWTGSVYAAAALGPSLGSLINSYSDNLLSTFYIATITHIIYGALMIFVVPESLSKEARAKARELYQADINLHPRTILGSLWRLTAFVRPLGVFIPRRIPARPGGRGSRDWNLTLLGAAAVGTAIITGSYHFKLQYALKTFHWSSVQLGHWISLVGFWRALYLSVILPAILKALYAREERLSNGSGSDDEKEAQVKKIDLLIARASLFIELIGYMLVGIIASQAPFIGATIILAFGGGFSPSAQSLALALSNPSAHIARREARAHGARVPPSAKQEIGRLFGALAVIHSLGAQVVGPALFSAVFGATVGIYPRAIFWLCAVITMLALVSLGVVCLSAGVAVENSEQEPLLA</sequence>
<evidence type="ECO:0000256" key="4">
    <source>
        <dbReference type="ARBA" id="ARBA00023136"/>
    </source>
</evidence>
<organism evidence="6 7">
    <name type="scientific">Rhizoctonia solani</name>
    <dbReference type="NCBI Taxonomy" id="456999"/>
    <lineage>
        <taxon>Eukaryota</taxon>
        <taxon>Fungi</taxon>
        <taxon>Dikarya</taxon>
        <taxon>Basidiomycota</taxon>
        <taxon>Agaricomycotina</taxon>
        <taxon>Agaricomycetes</taxon>
        <taxon>Cantharellales</taxon>
        <taxon>Ceratobasidiaceae</taxon>
        <taxon>Rhizoctonia</taxon>
    </lineage>
</organism>
<dbReference type="SUPFAM" id="SSF103473">
    <property type="entry name" value="MFS general substrate transporter"/>
    <property type="match status" value="1"/>
</dbReference>
<feature type="transmembrane region" description="Helical" evidence="5">
    <location>
        <begin position="370"/>
        <end position="390"/>
    </location>
</feature>
<feature type="transmembrane region" description="Helical" evidence="5">
    <location>
        <begin position="485"/>
        <end position="509"/>
    </location>
</feature>
<evidence type="ECO:0000256" key="5">
    <source>
        <dbReference type="SAM" id="Phobius"/>
    </source>
</evidence>
<dbReference type="InterPro" id="IPR011701">
    <property type="entry name" value="MFS"/>
</dbReference>
<evidence type="ECO:0000256" key="2">
    <source>
        <dbReference type="ARBA" id="ARBA00022692"/>
    </source>
</evidence>
<dbReference type="Proteomes" id="UP000663827">
    <property type="component" value="Unassembled WGS sequence"/>
</dbReference>
<feature type="transmembrane region" description="Helical" evidence="5">
    <location>
        <begin position="460"/>
        <end position="479"/>
    </location>
</feature>
<comment type="subcellular location">
    <subcellularLocation>
        <location evidence="1">Membrane</location>
        <topology evidence="1">Multi-pass membrane protein</topology>
    </subcellularLocation>
</comment>
<protein>
    <submittedName>
        <fullName evidence="6">Uncharacterized protein</fullName>
    </submittedName>
</protein>
<dbReference type="Gene3D" id="1.20.1250.20">
    <property type="entry name" value="MFS general substrate transporter like domains"/>
    <property type="match status" value="1"/>
</dbReference>
<keyword evidence="3 5" id="KW-1133">Transmembrane helix</keyword>
<dbReference type="PANTHER" id="PTHR23507">
    <property type="entry name" value="ZGC:174356"/>
    <property type="match status" value="1"/>
</dbReference>
<feature type="transmembrane region" description="Helical" evidence="5">
    <location>
        <begin position="539"/>
        <end position="567"/>
    </location>
</feature>
<feature type="transmembrane region" description="Helical" evidence="5">
    <location>
        <begin position="573"/>
        <end position="600"/>
    </location>
</feature>
<evidence type="ECO:0000313" key="6">
    <source>
        <dbReference type="EMBL" id="CAE7092270.1"/>
    </source>
</evidence>
<dbReference type="GO" id="GO:0022857">
    <property type="term" value="F:transmembrane transporter activity"/>
    <property type="evidence" value="ECO:0007669"/>
    <property type="project" value="InterPro"/>
</dbReference>
<keyword evidence="4 5" id="KW-0472">Membrane</keyword>
<feature type="transmembrane region" description="Helical" evidence="5">
    <location>
        <begin position="159"/>
        <end position="178"/>
    </location>
</feature>
<dbReference type="PANTHER" id="PTHR23507:SF1">
    <property type="entry name" value="FI18259P1-RELATED"/>
    <property type="match status" value="1"/>
</dbReference>
<evidence type="ECO:0000313" key="7">
    <source>
        <dbReference type="Proteomes" id="UP000663827"/>
    </source>
</evidence>
<evidence type="ECO:0000256" key="3">
    <source>
        <dbReference type="ARBA" id="ARBA00022989"/>
    </source>
</evidence>
<feature type="transmembrane region" description="Helical" evidence="5">
    <location>
        <begin position="258"/>
        <end position="279"/>
    </location>
</feature>
<feature type="transmembrane region" description="Helical" evidence="5">
    <location>
        <begin position="67"/>
        <end position="86"/>
    </location>
</feature>
<dbReference type="AlphaFoldDB" id="A0A8H3HLY6"/>
<keyword evidence="2 5" id="KW-0812">Transmembrane</keyword>
<comment type="caution">
    <text evidence="6">The sequence shown here is derived from an EMBL/GenBank/DDBJ whole genome shotgun (WGS) entry which is preliminary data.</text>
</comment>
<feature type="transmembrane region" description="Helical" evidence="5">
    <location>
        <begin position="190"/>
        <end position="210"/>
    </location>
</feature>
<feature type="transmembrane region" description="Helical" evidence="5">
    <location>
        <begin position="222"/>
        <end position="246"/>
    </location>
</feature>
<dbReference type="GO" id="GO:0016020">
    <property type="term" value="C:membrane"/>
    <property type="evidence" value="ECO:0007669"/>
    <property type="project" value="UniProtKB-SubCell"/>
</dbReference>
<evidence type="ECO:0000256" key="1">
    <source>
        <dbReference type="ARBA" id="ARBA00004141"/>
    </source>
</evidence>
<accession>A0A8H3HLY6</accession>
<dbReference type="InterPro" id="IPR036259">
    <property type="entry name" value="MFS_trans_sf"/>
</dbReference>
<feature type="transmembrane region" description="Helical" evidence="5">
    <location>
        <begin position="291"/>
        <end position="310"/>
    </location>
</feature>
<dbReference type="Pfam" id="PF07690">
    <property type="entry name" value="MFS_1"/>
    <property type="match status" value="1"/>
</dbReference>
<gene>
    <name evidence="6" type="ORF">RDB_LOCUS32949</name>
</gene>
<feature type="transmembrane region" description="Helical" evidence="5">
    <location>
        <begin position="410"/>
        <end position="430"/>
    </location>
</feature>
<name>A0A8H3HLY6_9AGAM</name>
<dbReference type="EMBL" id="CAJNJQ010000661">
    <property type="protein sequence ID" value="CAE7092270.1"/>
    <property type="molecule type" value="Genomic_DNA"/>
</dbReference>
<reference evidence="6" key="1">
    <citation type="submission" date="2021-01" db="EMBL/GenBank/DDBJ databases">
        <authorList>
            <person name="Kaushik A."/>
        </authorList>
    </citation>
    <scope>NUCLEOTIDE SEQUENCE</scope>
    <source>
        <strain evidence="6">AG5</strain>
    </source>
</reference>